<dbReference type="GO" id="GO:0030619">
    <property type="term" value="F:U1 snRNA binding"/>
    <property type="evidence" value="ECO:0007669"/>
    <property type="project" value="TreeGrafter"/>
</dbReference>
<dbReference type="GO" id="GO:0030623">
    <property type="term" value="F:U5 snRNA binding"/>
    <property type="evidence" value="ECO:0007669"/>
    <property type="project" value="TreeGrafter"/>
</dbReference>
<dbReference type="GO" id="GO:0030620">
    <property type="term" value="F:U2 snRNA binding"/>
    <property type="evidence" value="ECO:0007669"/>
    <property type="project" value="TreeGrafter"/>
</dbReference>
<dbReference type="GO" id="GO:0005682">
    <property type="term" value="C:U5 snRNP"/>
    <property type="evidence" value="ECO:0007669"/>
    <property type="project" value="TreeGrafter"/>
</dbReference>
<sequence>MVERRSNSSASNDFLDSQAAAAKDTATNKDDSESVAMIKELLETCNIPAVQDDGGDIEYCGFDLQDSWDKRIPRIKMNSSCADVLLFAAHKWPMSKPSLVAESKDVFDQKASNKYWIDVQLRCSGVLHVILKN</sequence>
<feature type="region of interest" description="Disordered" evidence="1">
    <location>
        <begin position="1"/>
        <end position="31"/>
    </location>
</feature>
<gene>
    <name evidence="2" type="ORF">Bca52824_016326</name>
</gene>
<evidence type="ECO:0000313" key="3">
    <source>
        <dbReference type="Proteomes" id="UP000886595"/>
    </source>
</evidence>
<reference evidence="2 3" key="1">
    <citation type="submission" date="2020-02" db="EMBL/GenBank/DDBJ databases">
        <authorList>
            <person name="Ma Q."/>
            <person name="Huang Y."/>
            <person name="Song X."/>
            <person name="Pei D."/>
        </authorList>
    </citation>
    <scope>NUCLEOTIDE SEQUENCE [LARGE SCALE GENOMIC DNA]</scope>
    <source>
        <strain evidence="2">Sxm20200214</strain>
        <tissue evidence="2">Leaf</tissue>
    </source>
</reference>
<comment type="caution">
    <text evidence="2">The sequence shown here is derived from an EMBL/GenBank/DDBJ whole genome shotgun (WGS) entry which is preliminary data.</text>
</comment>
<dbReference type="InterPro" id="IPR027652">
    <property type="entry name" value="PRP8"/>
</dbReference>
<dbReference type="SUPFAM" id="SSF117916">
    <property type="entry name" value="Fe-S cluster assembly (FSCA) domain-like"/>
    <property type="match status" value="1"/>
</dbReference>
<evidence type="ECO:0000256" key="1">
    <source>
        <dbReference type="SAM" id="MobiDB-lite"/>
    </source>
</evidence>
<keyword evidence="3" id="KW-1185">Reference proteome</keyword>
<dbReference type="OrthoDB" id="5548919at2759"/>
<accession>A0A8X7W6U8</accession>
<protein>
    <submittedName>
        <fullName evidence="2">Uncharacterized protein</fullName>
    </submittedName>
</protein>
<dbReference type="Gene3D" id="3.90.1570.40">
    <property type="match status" value="1"/>
</dbReference>
<dbReference type="AlphaFoldDB" id="A0A8X7W6U8"/>
<dbReference type="GO" id="GO:0017070">
    <property type="term" value="F:U6 snRNA binding"/>
    <property type="evidence" value="ECO:0007669"/>
    <property type="project" value="TreeGrafter"/>
</dbReference>
<proteinExistence type="predicted"/>
<evidence type="ECO:0000313" key="2">
    <source>
        <dbReference type="EMBL" id="KAG2323113.1"/>
    </source>
</evidence>
<organism evidence="2 3">
    <name type="scientific">Brassica carinata</name>
    <name type="common">Ethiopian mustard</name>
    <name type="synonym">Abyssinian cabbage</name>
    <dbReference type="NCBI Taxonomy" id="52824"/>
    <lineage>
        <taxon>Eukaryota</taxon>
        <taxon>Viridiplantae</taxon>
        <taxon>Streptophyta</taxon>
        <taxon>Embryophyta</taxon>
        <taxon>Tracheophyta</taxon>
        <taxon>Spermatophyta</taxon>
        <taxon>Magnoliopsida</taxon>
        <taxon>eudicotyledons</taxon>
        <taxon>Gunneridae</taxon>
        <taxon>Pentapetalae</taxon>
        <taxon>rosids</taxon>
        <taxon>malvids</taxon>
        <taxon>Brassicales</taxon>
        <taxon>Brassicaceae</taxon>
        <taxon>Brassiceae</taxon>
        <taxon>Brassica</taxon>
    </lineage>
</organism>
<dbReference type="GO" id="GO:0097157">
    <property type="term" value="F:pre-mRNA intronic binding"/>
    <property type="evidence" value="ECO:0007669"/>
    <property type="project" value="TreeGrafter"/>
</dbReference>
<name>A0A8X7W6U8_BRACI</name>
<dbReference type="InterPro" id="IPR034904">
    <property type="entry name" value="FSCA_dom_sf"/>
</dbReference>
<dbReference type="GO" id="GO:0000244">
    <property type="term" value="P:spliceosomal tri-snRNP complex assembly"/>
    <property type="evidence" value="ECO:0007669"/>
    <property type="project" value="TreeGrafter"/>
</dbReference>
<dbReference type="PANTHER" id="PTHR11140">
    <property type="entry name" value="PRE-MRNA SPLICING FACTOR PRP8"/>
    <property type="match status" value="1"/>
</dbReference>
<dbReference type="PANTHER" id="PTHR11140:SF0">
    <property type="entry name" value="PRE-MRNA-PROCESSING-SPLICING FACTOR 8"/>
    <property type="match status" value="1"/>
</dbReference>
<dbReference type="EMBL" id="JAAMPC010000003">
    <property type="protein sequence ID" value="KAG2323113.1"/>
    <property type="molecule type" value="Genomic_DNA"/>
</dbReference>
<dbReference type="GO" id="GO:0071013">
    <property type="term" value="C:catalytic step 2 spliceosome"/>
    <property type="evidence" value="ECO:0007669"/>
    <property type="project" value="TreeGrafter"/>
</dbReference>
<dbReference type="Proteomes" id="UP000886595">
    <property type="component" value="Unassembled WGS sequence"/>
</dbReference>